<sequence length="164" mass="19218">MFLAQISAEVEKLIHWRLIEGGMKTKDFHQFLTDFNPPNNGKKNVLIMDNLRVHKATDSCKRLKLSTIAELLASKGIEVIFLPSYTPELNPIEKKNGILKKDVRREEPRTKERLLSVIEDRVKFFQKEDLTTYLDDSVKECLMKLNATSSTENDKYFWNTKRWN</sequence>
<evidence type="ECO:0000313" key="2">
    <source>
        <dbReference type="EMBL" id="CAG8551288.1"/>
    </source>
</evidence>
<dbReference type="InterPro" id="IPR038717">
    <property type="entry name" value="Tc1-like_DDE_dom"/>
</dbReference>
<dbReference type="OrthoDB" id="2441121at2759"/>
<gene>
    <name evidence="2" type="ORF">PBRASI_LOCUS5103</name>
</gene>
<feature type="domain" description="Tc1-like transposase DDE" evidence="1">
    <location>
        <begin position="19"/>
        <end position="114"/>
    </location>
</feature>
<keyword evidence="3" id="KW-1185">Reference proteome</keyword>
<dbReference type="Pfam" id="PF13358">
    <property type="entry name" value="DDE_3"/>
    <property type="match status" value="1"/>
</dbReference>
<comment type="caution">
    <text evidence="2">The sequence shown here is derived from an EMBL/GenBank/DDBJ whole genome shotgun (WGS) entry which is preliminary data.</text>
</comment>
<feature type="non-terminal residue" evidence="2">
    <location>
        <position position="164"/>
    </location>
</feature>
<dbReference type="InterPro" id="IPR036397">
    <property type="entry name" value="RNaseH_sf"/>
</dbReference>
<organism evidence="2 3">
    <name type="scientific">Paraglomus brasilianum</name>
    <dbReference type="NCBI Taxonomy" id="144538"/>
    <lineage>
        <taxon>Eukaryota</taxon>
        <taxon>Fungi</taxon>
        <taxon>Fungi incertae sedis</taxon>
        <taxon>Mucoromycota</taxon>
        <taxon>Glomeromycotina</taxon>
        <taxon>Glomeromycetes</taxon>
        <taxon>Paraglomerales</taxon>
        <taxon>Paraglomeraceae</taxon>
        <taxon>Paraglomus</taxon>
    </lineage>
</organism>
<evidence type="ECO:0000313" key="3">
    <source>
        <dbReference type="Proteomes" id="UP000789739"/>
    </source>
</evidence>
<reference evidence="2" key="1">
    <citation type="submission" date="2021-06" db="EMBL/GenBank/DDBJ databases">
        <authorList>
            <person name="Kallberg Y."/>
            <person name="Tangrot J."/>
            <person name="Rosling A."/>
        </authorList>
    </citation>
    <scope>NUCLEOTIDE SEQUENCE</scope>
    <source>
        <strain evidence="2">BR232B</strain>
    </source>
</reference>
<dbReference type="GO" id="GO:0003676">
    <property type="term" value="F:nucleic acid binding"/>
    <property type="evidence" value="ECO:0007669"/>
    <property type="project" value="InterPro"/>
</dbReference>
<dbReference type="PANTHER" id="PTHR46564:SF1">
    <property type="entry name" value="TRANSPOSASE"/>
    <property type="match status" value="1"/>
</dbReference>
<dbReference type="Proteomes" id="UP000789739">
    <property type="component" value="Unassembled WGS sequence"/>
</dbReference>
<dbReference type="EMBL" id="CAJVPI010000571">
    <property type="protein sequence ID" value="CAG8551288.1"/>
    <property type="molecule type" value="Genomic_DNA"/>
</dbReference>
<dbReference type="PANTHER" id="PTHR46564">
    <property type="entry name" value="TRANSPOSASE"/>
    <property type="match status" value="1"/>
</dbReference>
<proteinExistence type="predicted"/>
<evidence type="ECO:0000259" key="1">
    <source>
        <dbReference type="Pfam" id="PF13358"/>
    </source>
</evidence>
<dbReference type="Gene3D" id="3.30.420.10">
    <property type="entry name" value="Ribonuclease H-like superfamily/Ribonuclease H"/>
    <property type="match status" value="1"/>
</dbReference>
<dbReference type="AlphaFoldDB" id="A0A9N9FQW1"/>
<name>A0A9N9FQW1_9GLOM</name>
<accession>A0A9N9FQW1</accession>
<protein>
    <submittedName>
        <fullName evidence="2">389_t:CDS:1</fullName>
    </submittedName>
</protein>